<keyword evidence="2" id="KW-1185">Reference proteome</keyword>
<dbReference type="InParanoid" id="A0A1J7JD81"/>
<dbReference type="Proteomes" id="UP000182658">
    <property type="component" value="Unassembled WGS sequence"/>
</dbReference>
<sequence>MSRHQRTSQGPVLGRCLFSSGTLHGAALKQPLTQQLVTPHPLPCFQACSSPLAEAPSQLVGRCGRSGRAAYIAPLTFVPPHRGTRTLRKLPLWQDGPAIRLVCITSTTHHQARNF</sequence>
<protein>
    <submittedName>
        <fullName evidence="1">Uncharacterized protein</fullName>
    </submittedName>
</protein>
<evidence type="ECO:0000313" key="1">
    <source>
        <dbReference type="EMBL" id="OIW25546.1"/>
    </source>
</evidence>
<name>A0A1J7JD81_9PEZI</name>
<accession>A0A1J7JD81</accession>
<evidence type="ECO:0000313" key="2">
    <source>
        <dbReference type="Proteomes" id="UP000182658"/>
    </source>
</evidence>
<dbReference type="OrthoDB" id="10261408at2759"/>
<dbReference type="AlphaFoldDB" id="A0A1J7JD81"/>
<organism evidence="1 2">
    <name type="scientific">Coniochaeta ligniaria NRRL 30616</name>
    <dbReference type="NCBI Taxonomy" id="1408157"/>
    <lineage>
        <taxon>Eukaryota</taxon>
        <taxon>Fungi</taxon>
        <taxon>Dikarya</taxon>
        <taxon>Ascomycota</taxon>
        <taxon>Pezizomycotina</taxon>
        <taxon>Sordariomycetes</taxon>
        <taxon>Sordariomycetidae</taxon>
        <taxon>Coniochaetales</taxon>
        <taxon>Coniochaetaceae</taxon>
        <taxon>Coniochaeta</taxon>
    </lineage>
</organism>
<proteinExistence type="predicted"/>
<reference evidence="1 2" key="1">
    <citation type="submission" date="2016-10" db="EMBL/GenBank/DDBJ databases">
        <title>Draft genome sequence of Coniochaeta ligniaria NRRL30616, a lignocellulolytic fungus for bioabatement of inhibitors in plant biomass hydrolysates.</title>
        <authorList>
            <consortium name="DOE Joint Genome Institute"/>
            <person name="Jimenez D.J."/>
            <person name="Hector R.E."/>
            <person name="Riley R."/>
            <person name="Sun H."/>
            <person name="Grigoriev I.V."/>
            <person name="Van Elsas J.D."/>
            <person name="Nichols N.N."/>
        </authorList>
    </citation>
    <scope>NUCLEOTIDE SEQUENCE [LARGE SCALE GENOMIC DNA]</scope>
    <source>
        <strain evidence="1 2">NRRL 30616</strain>
    </source>
</reference>
<gene>
    <name evidence="1" type="ORF">CONLIGDRAFT_635367</name>
</gene>
<dbReference type="EMBL" id="KV875101">
    <property type="protein sequence ID" value="OIW25546.1"/>
    <property type="molecule type" value="Genomic_DNA"/>
</dbReference>